<proteinExistence type="predicted"/>
<protein>
    <submittedName>
        <fullName evidence="1">Uncharacterized protein</fullName>
    </submittedName>
</protein>
<reference evidence="1" key="1">
    <citation type="journal article" date="2018" name="Genome Biol.">
        <title>SKESA: strategic k-mer extension for scrupulous assemblies.</title>
        <authorList>
            <person name="Souvorov A."/>
            <person name="Agarwala R."/>
            <person name="Lipman D.J."/>
        </authorList>
    </citation>
    <scope>NUCLEOTIDE SEQUENCE</scope>
    <source>
        <strain evidence="1">CL18-200174</strain>
    </source>
</reference>
<sequence>MERNVQGRLAEAAAYKSESSLSKGCLNSQSFYCLIAISEALGCNLNYGASTIGFFNSEWHVILWMRNSYETTLLNSTPV</sequence>
<evidence type="ECO:0000313" key="2">
    <source>
        <dbReference type="Proteomes" id="UP000863577"/>
    </source>
</evidence>
<dbReference type="AlphaFoldDB" id="A0AAN5Q4Y3"/>
<dbReference type="EMBL" id="DACWOD010000021">
    <property type="protein sequence ID" value="HAU2397911.1"/>
    <property type="molecule type" value="Genomic_DNA"/>
</dbReference>
<name>A0AAN5Q4Y3_LEGPN</name>
<dbReference type="Proteomes" id="UP000863577">
    <property type="component" value="Unassembled WGS sequence"/>
</dbReference>
<evidence type="ECO:0000313" key="1">
    <source>
        <dbReference type="EMBL" id="HAU2397911.1"/>
    </source>
</evidence>
<reference evidence="1" key="2">
    <citation type="submission" date="2019-09" db="EMBL/GenBank/DDBJ databases">
        <authorList>
            <consortium name="NCBI Pathogen Detection Project"/>
        </authorList>
    </citation>
    <scope>NUCLEOTIDE SEQUENCE</scope>
    <source>
        <strain evidence="1">CL18-200174</strain>
    </source>
</reference>
<organism evidence="1 2">
    <name type="scientific">Legionella pneumophila</name>
    <dbReference type="NCBI Taxonomy" id="446"/>
    <lineage>
        <taxon>Bacteria</taxon>
        <taxon>Pseudomonadati</taxon>
        <taxon>Pseudomonadota</taxon>
        <taxon>Gammaproteobacteria</taxon>
        <taxon>Legionellales</taxon>
        <taxon>Legionellaceae</taxon>
        <taxon>Legionella</taxon>
    </lineage>
</organism>
<accession>A0AAN5Q4Y3</accession>
<comment type="caution">
    <text evidence="1">The sequence shown here is derived from an EMBL/GenBank/DDBJ whole genome shotgun (WGS) entry which is preliminary data.</text>
</comment>
<dbReference type="RefSeq" id="WP_027265641.1">
    <property type="nucleotide sequence ID" value="NZ_AP024961.1"/>
</dbReference>
<gene>
    <name evidence="1" type="ORF">JBK99_16490</name>
</gene>